<dbReference type="InterPro" id="IPR036188">
    <property type="entry name" value="FAD/NAD-bd_sf"/>
</dbReference>
<dbReference type="EMBL" id="WNZX01000011">
    <property type="protein sequence ID" value="MUG71864.1"/>
    <property type="molecule type" value="Genomic_DNA"/>
</dbReference>
<proteinExistence type="inferred from homology"/>
<dbReference type="SUPFAM" id="SSF51905">
    <property type="entry name" value="FAD/NAD(P)-binding domain"/>
    <property type="match status" value="1"/>
</dbReference>
<comment type="similarity">
    <text evidence="1">Belongs to the carotenoid/retinoid oxidoreductase family. CrtN subfamily.</text>
</comment>
<dbReference type="GO" id="GO:0016491">
    <property type="term" value="F:oxidoreductase activity"/>
    <property type="evidence" value="ECO:0007669"/>
    <property type="project" value="InterPro"/>
</dbReference>
<evidence type="ECO:0000313" key="4">
    <source>
        <dbReference type="Proteomes" id="UP000450917"/>
    </source>
</evidence>
<dbReference type="PANTHER" id="PTHR43734">
    <property type="entry name" value="PHYTOENE DESATURASE"/>
    <property type="match status" value="1"/>
</dbReference>
<dbReference type="Gene3D" id="3.90.660.50">
    <property type="match status" value="1"/>
</dbReference>
<feature type="domain" description="Amine oxidase" evidence="2">
    <location>
        <begin position="11"/>
        <end position="248"/>
    </location>
</feature>
<protein>
    <submittedName>
        <fullName evidence="3">FAD-dependent oxidoreductase</fullName>
    </submittedName>
</protein>
<keyword evidence="4" id="KW-1185">Reference proteome</keyword>
<evidence type="ECO:0000259" key="2">
    <source>
        <dbReference type="Pfam" id="PF01593"/>
    </source>
</evidence>
<accession>A0A7X2ZBF5</accession>
<comment type="caution">
    <text evidence="3">The sequence shown here is derived from an EMBL/GenBank/DDBJ whole genome shotgun (WGS) entry which is preliminary data.</text>
</comment>
<sequence length="432" mass="46827">MYDAAVIGGGLAGLIAAIDLARAKKSVILLEKSSRVGGRAVSTRKNGAIFNLGGHALYPGGEAYQILQELGVKLEGGSPPAKGLALWRGRLTTLPGDPASLLASKLLSWPGKIELGRFMLKLGKLETHALPNIALRDWAEREIRDPMVRHLFYALCRTSTYVQDPDRQSVGPVLRQVQRSLKSGVLYLNGGWQRVVDQLHDLAVRAGVTVLNNKNVTGLLQENGVVRGLQCTDGELVCTPNVIATGSPADTYRLLGEAAERTVLRRWKNDARPASAACLDLGLNRLPVADRHFAIGLDQPIFFSHHSRVAKLSHNGTLVMHLIKYNGSGDSHPQADERALEQTMDLLHPGWQQEVVARQYLPNITVVHDYMHIGRQDSQPGPAVSEVRGLYVAGDWASHGEMLADAAAASARRAALRLLKDLAATANHAITI</sequence>
<organism evidence="3 4">
    <name type="scientific">Paenibacillus validus</name>
    <dbReference type="NCBI Taxonomy" id="44253"/>
    <lineage>
        <taxon>Bacteria</taxon>
        <taxon>Bacillati</taxon>
        <taxon>Bacillota</taxon>
        <taxon>Bacilli</taxon>
        <taxon>Bacillales</taxon>
        <taxon>Paenibacillaceae</taxon>
        <taxon>Paenibacillus</taxon>
    </lineage>
</organism>
<dbReference type="InterPro" id="IPR002937">
    <property type="entry name" value="Amino_oxidase"/>
</dbReference>
<dbReference type="PANTHER" id="PTHR43734:SF1">
    <property type="entry name" value="PHYTOENE DESATURASE"/>
    <property type="match status" value="1"/>
</dbReference>
<evidence type="ECO:0000256" key="1">
    <source>
        <dbReference type="ARBA" id="ARBA00038322"/>
    </source>
</evidence>
<gene>
    <name evidence="3" type="ORF">GNP93_14415</name>
</gene>
<dbReference type="Proteomes" id="UP000450917">
    <property type="component" value="Unassembled WGS sequence"/>
</dbReference>
<dbReference type="Pfam" id="PF01593">
    <property type="entry name" value="Amino_oxidase"/>
    <property type="match status" value="1"/>
</dbReference>
<evidence type="ECO:0000313" key="3">
    <source>
        <dbReference type="EMBL" id="MUG71864.1"/>
    </source>
</evidence>
<dbReference type="Gene3D" id="3.50.50.60">
    <property type="entry name" value="FAD/NAD(P)-binding domain"/>
    <property type="match status" value="1"/>
</dbReference>
<reference evidence="3 4" key="1">
    <citation type="submission" date="2019-11" db="EMBL/GenBank/DDBJ databases">
        <title>Draft genome sequences of five Paenibacillus species of dairy origin.</title>
        <authorList>
            <person name="Olajide A.M."/>
            <person name="Chen S."/>
            <person name="Lapointe G."/>
        </authorList>
    </citation>
    <scope>NUCLEOTIDE SEQUENCE [LARGE SCALE GENOMIC DNA]</scope>
    <source>
        <strain evidence="3 4">2CS3</strain>
    </source>
</reference>
<name>A0A7X2ZBF5_9BACL</name>
<dbReference type="AlphaFoldDB" id="A0A7X2ZBF5"/>